<evidence type="ECO:0000313" key="7">
    <source>
        <dbReference type="Proteomes" id="UP001233271"/>
    </source>
</evidence>
<dbReference type="AlphaFoldDB" id="A0AA48L940"/>
<accession>A0AA48L940</accession>
<comment type="catalytic activity">
    <reaction evidence="4">
        <text>(S)-ureidoglycolate = urea + glyoxylate</text>
        <dbReference type="Rhea" id="RHEA:11304"/>
        <dbReference type="ChEBI" id="CHEBI:16199"/>
        <dbReference type="ChEBI" id="CHEBI:36655"/>
        <dbReference type="ChEBI" id="CHEBI:57296"/>
        <dbReference type="EC" id="4.3.2.3"/>
    </reaction>
</comment>
<evidence type="ECO:0000256" key="3">
    <source>
        <dbReference type="ARBA" id="ARBA00023239"/>
    </source>
</evidence>
<dbReference type="KEGG" id="ccac:CcaHIS019_0605800"/>
<evidence type="ECO:0000313" key="6">
    <source>
        <dbReference type="EMBL" id="BEI94121.1"/>
    </source>
</evidence>
<dbReference type="InterPro" id="IPR011051">
    <property type="entry name" value="RmlC_Cupin_sf"/>
</dbReference>
<dbReference type="SUPFAM" id="SSF51182">
    <property type="entry name" value="RmlC-like cupins"/>
    <property type="match status" value="2"/>
</dbReference>
<gene>
    <name evidence="6" type="primary">DAL2</name>
    <name evidence="6" type="ORF">CcaverHIS019_0605800</name>
</gene>
<dbReference type="CDD" id="cd20298">
    <property type="entry name" value="cupin_UAH"/>
    <property type="match status" value="1"/>
</dbReference>
<name>A0AA48L940_9TREE</name>
<dbReference type="GO" id="GO:0050385">
    <property type="term" value="F:ureidoglycolate lyase activity"/>
    <property type="evidence" value="ECO:0007669"/>
    <property type="project" value="UniProtKB-EC"/>
</dbReference>
<comment type="subunit">
    <text evidence="1">Homodimer.</text>
</comment>
<feature type="region of interest" description="Disordered" evidence="5">
    <location>
        <begin position="1"/>
        <end position="25"/>
    </location>
</feature>
<protein>
    <recommendedName>
        <fullName evidence="8">Ureidoglycolate hydrolase</fullName>
    </recommendedName>
</protein>
<keyword evidence="7" id="KW-1185">Reference proteome</keyword>
<dbReference type="GeneID" id="85497991"/>
<evidence type="ECO:0008006" key="8">
    <source>
        <dbReference type="Google" id="ProtNLM"/>
    </source>
</evidence>
<feature type="compositionally biased region" description="Low complexity" evidence="5">
    <location>
        <begin position="1"/>
        <end position="13"/>
    </location>
</feature>
<dbReference type="Gene3D" id="2.60.120.480">
    <property type="entry name" value="Ureidoglycolate hydrolase"/>
    <property type="match status" value="2"/>
</dbReference>
<dbReference type="InterPro" id="IPR047233">
    <property type="entry name" value="UAH_cupin"/>
</dbReference>
<keyword evidence="3" id="KW-0456">Lyase</keyword>
<proteinExistence type="predicted"/>
<dbReference type="Proteomes" id="UP001233271">
    <property type="component" value="Chromosome 6"/>
</dbReference>
<dbReference type="GO" id="GO:0006144">
    <property type="term" value="P:purine nucleobase metabolic process"/>
    <property type="evidence" value="ECO:0007669"/>
    <property type="project" value="UniProtKB-KW"/>
</dbReference>
<dbReference type="GO" id="GO:0000256">
    <property type="term" value="P:allantoin catabolic process"/>
    <property type="evidence" value="ECO:0007669"/>
    <property type="project" value="InterPro"/>
</dbReference>
<dbReference type="InterPro" id="IPR024060">
    <property type="entry name" value="Ureidoglycolate_lyase_dom_sf"/>
</dbReference>
<reference evidence="6" key="1">
    <citation type="journal article" date="2023" name="BMC Genomics">
        <title>Chromosome-level genome assemblies of Cutaneotrichosporon spp. (Trichosporonales, Basidiomycota) reveal imbalanced evolution between nucleotide sequences and chromosome synteny.</title>
        <authorList>
            <person name="Kobayashi Y."/>
            <person name="Kayamori A."/>
            <person name="Aoki K."/>
            <person name="Shiwa Y."/>
            <person name="Matsutani M."/>
            <person name="Fujita N."/>
            <person name="Sugita T."/>
            <person name="Iwasaki W."/>
            <person name="Tanaka N."/>
            <person name="Takashima M."/>
        </authorList>
    </citation>
    <scope>NUCLEOTIDE SEQUENCE</scope>
    <source>
        <strain evidence="6">HIS019</strain>
    </source>
</reference>
<organism evidence="6 7">
    <name type="scientific">Cutaneotrichosporon cavernicola</name>
    <dbReference type="NCBI Taxonomy" id="279322"/>
    <lineage>
        <taxon>Eukaryota</taxon>
        <taxon>Fungi</taxon>
        <taxon>Dikarya</taxon>
        <taxon>Basidiomycota</taxon>
        <taxon>Agaricomycotina</taxon>
        <taxon>Tremellomycetes</taxon>
        <taxon>Trichosporonales</taxon>
        <taxon>Trichosporonaceae</taxon>
        <taxon>Cutaneotrichosporon</taxon>
    </lineage>
</organism>
<dbReference type="GO" id="GO:0004848">
    <property type="term" value="F:ureidoglycolate hydrolase activity"/>
    <property type="evidence" value="ECO:0007669"/>
    <property type="project" value="InterPro"/>
</dbReference>
<evidence type="ECO:0000256" key="2">
    <source>
        <dbReference type="ARBA" id="ARBA00022631"/>
    </source>
</evidence>
<dbReference type="PANTHER" id="PTHR21221:SF1">
    <property type="entry name" value="UREIDOGLYCOLATE LYASE"/>
    <property type="match status" value="1"/>
</dbReference>
<dbReference type="Pfam" id="PF04115">
    <property type="entry name" value="Ureidogly_lyase"/>
    <property type="match status" value="2"/>
</dbReference>
<evidence type="ECO:0000256" key="5">
    <source>
        <dbReference type="SAM" id="MobiDB-lite"/>
    </source>
</evidence>
<keyword evidence="2" id="KW-0659">Purine metabolism</keyword>
<dbReference type="EMBL" id="AP028217">
    <property type="protein sequence ID" value="BEI94121.1"/>
    <property type="molecule type" value="Genomic_DNA"/>
</dbReference>
<sequence length="407" mass="43074">MSPVAAPAPAAVARPTKVTESTANPRAEELTYESFRPFGAVVQGWEGTERSPQGIHVMVANQGTAFKFHRLAQLPQNAAITHERRVPSTTSANVRNGTPVRVTNLDRSTETKVYLPQGRGVAPGTKGLSAGACYLVVVGESPNNLKAFLATSAQGVCFAPNTYHAVIVLNEAIDFAIVAAAGTTSTAADLNVDVPAHKFAPVPPLIPTAEVDTPPVPLGVALNPIPITEELWAPYGELIGSAGTKTSPITNTYPADQDGARTTVGLFRATPKAGLHRGQLFNVSFLERHIYTSQAFIPLGKDNLSGVGEAPLTAGGTFLVVVADNGPDDRPDPKTLKAFIMENGTGLNYRAGVWHHPVLTLDACLDLACIETQVSTGEFGKTYEPDCELIEYDPPIGQINVPTRPTL</sequence>
<dbReference type="PANTHER" id="PTHR21221">
    <property type="entry name" value="UREIDOGLYCOLATE HYDROLASE"/>
    <property type="match status" value="1"/>
</dbReference>
<dbReference type="RefSeq" id="XP_060459386.1">
    <property type="nucleotide sequence ID" value="XM_060603053.1"/>
</dbReference>
<evidence type="ECO:0000256" key="1">
    <source>
        <dbReference type="ARBA" id="ARBA00011738"/>
    </source>
</evidence>
<dbReference type="InterPro" id="IPR007247">
    <property type="entry name" value="Ureidogly_lyase"/>
</dbReference>
<evidence type="ECO:0000256" key="4">
    <source>
        <dbReference type="ARBA" id="ARBA00047684"/>
    </source>
</evidence>